<dbReference type="Pfam" id="PF01557">
    <property type="entry name" value="FAA_hydrolase"/>
    <property type="match status" value="1"/>
</dbReference>
<dbReference type="InterPro" id="IPR011234">
    <property type="entry name" value="Fumarylacetoacetase-like_C"/>
</dbReference>
<reference evidence="3 4" key="1">
    <citation type="submission" date="2016-10" db="EMBL/GenBank/DDBJ databases">
        <authorList>
            <person name="de Groot N.N."/>
        </authorList>
    </citation>
    <scope>NUCLEOTIDE SEQUENCE [LARGE SCALE GENOMIC DNA]</scope>
    <source>
        <strain evidence="3 4">DSM 2784</strain>
    </source>
</reference>
<protein>
    <submittedName>
        <fullName evidence="3">2-keto-4-pentenoate hydratase</fullName>
    </submittedName>
</protein>
<keyword evidence="1" id="KW-0456">Lyase</keyword>
<accession>A0A1G5RXI6</accession>
<feature type="domain" description="Fumarylacetoacetase-like C-terminal" evidence="2">
    <location>
        <begin position="102"/>
        <end position="257"/>
    </location>
</feature>
<dbReference type="OrthoDB" id="9792137at2"/>
<organism evidence="3 4">
    <name type="scientific">Acidaminobacter hydrogenoformans DSM 2784</name>
    <dbReference type="NCBI Taxonomy" id="1120920"/>
    <lineage>
        <taxon>Bacteria</taxon>
        <taxon>Bacillati</taxon>
        <taxon>Bacillota</taxon>
        <taxon>Clostridia</taxon>
        <taxon>Peptostreptococcales</taxon>
        <taxon>Acidaminobacteraceae</taxon>
        <taxon>Acidaminobacter</taxon>
    </lineage>
</organism>
<dbReference type="RefSeq" id="WP_092590092.1">
    <property type="nucleotide sequence ID" value="NZ_FMWL01000005.1"/>
</dbReference>
<dbReference type="STRING" id="1120920.SAMN03080599_01302"/>
<evidence type="ECO:0000313" key="4">
    <source>
        <dbReference type="Proteomes" id="UP000199208"/>
    </source>
</evidence>
<evidence type="ECO:0000256" key="1">
    <source>
        <dbReference type="ARBA" id="ARBA00023239"/>
    </source>
</evidence>
<dbReference type="InterPro" id="IPR036663">
    <property type="entry name" value="Fumarylacetoacetase_C_sf"/>
</dbReference>
<evidence type="ECO:0000313" key="3">
    <source>
        <dbReference type="EMBL" id="SCZ78568.1"/>
    </source>
</evidence>
<evidence type="ECO:0000259" key="2">
    <source>
        <dbReference type="Pfam" id="PF01557"/>
    </source>
</evidence>
<dbReference type="Gene3D" id="3.90.850.10">
    <property type="entry name" value="Fumarylacetoacetase-like, C-terminal domain"/>
    <property type="match status" value="1"/>
</dbReference>
<dbReference type="PANTHER" id="PTHR30143:SF0">
    <property type="entry name" value="2-KETO-4-PENTENOATE HYDRATASE"/>
    <property type="match status" value="1"/>
</dbReference>
<dbReference type="GO" id="GO:0005737">
    <property type="term" value="C:cytoplasm"/>
    <property type="evidence" value="ECO:0007669"/>
    <property type="project" value="TreeGrafter"/>
</dbReference>
<sequence length="261" mass="28516">MAVENGTFEKIASELLTSERTCKPIQALSARYPELTIEDAYQIQKINIDEKLASGDVITGKKIGLTSLVMQKMLGVNQPDFGYLLKSMEVKNGATDRKTMLQPKAEGEIAFILKEDLMGPNLTPQDVINATDYVVAAIEIVDSRVENWKINIIDTVSDNASSGRYILSDIKVDPKTVDLKSLKMEFWKNGEKINEGKGEDALGDPAYAIAWLGNTLGSFGVPLRKGEVIFSGALSAALNAESGDVFTAKFESLGDIELKFE</sequence>
<proteinExistence type="predicted"/>
<dbReference type="InterPro" id="IPR050772">
    <property type="entry name" value="Hydratase-Decarb/MhpD_sf"/>
</dbReference>
<gene>
    <name evidence="3" type="ORF">SAMN03080599_01302</name>
</gene>
<keyword evidence="4" id="KW-1185">Reference proteome</keyword>
<name>A0A1G5RXI6_9FIRM</name>
<dbReference type="SUPFAM" id="SSF56529">
    <property type="entry name" value="FAH"/>
    <property type="match status" value="1"/>
</dbReference>
<dbReference type="EMBL" id="FMWL01000005">
    <property type="protein sequence ID" value="SCZ78568.1"/>
    <property type="molecule type" value="Genomic_DNA"/>
</dbReference>
<dbReference type="GO" id="GO:0008684">
    <property type="term" value="F:2-oxopent-4-enoate hydratase activity"/>
    <property type="evidence" value="ECO:0007669"/>
    <property type="project" value="TreeGrafter"/>
</dbReference>
<dbReference type="PANTHER" id="PTHR30143">
    <property type="entry name" value="ACID HYDRATASE"/>
    <property type="match status" value="1"/>
</dbReference>
<dbReference type="Proteomes" id="UP000199208">
    <property type="component" value="Unassembled WGS sequence"/>
</dbReference>
<dbReference type="AlphaFoldDB" id="A0A1G5RXI6"/>